<gene>
    <name evidence="2" type="ORF">DLAC_11573</name>
</gene>
<accession>A0A151ZS83</accession>
<evidence type="ECO:0000313" key="2">
    <source>
        <dbReference type="EMBL" id="KYQ96779.1"/>
    </source>
</evidence>
<dbReference type="OMA" id="DSHFIME"/>
<comment type="caution">
    <text evidence="2">The sequence shown here is derived from an EMBL/GenBank/DDBJ whole genome shotgun (WGS) entry which is preliminary data.</text>
</comment>
<dbReference type="AlphaFoldDB" id="A0A151ZS83"/>
<feature type="compositionally biased region" description="Polar residues" evidence="1">
    <location>
        <begin position="273"/>
        <end position="282"/>
    </location>
</feature>
<evidence type="ECO:0000313" key="3">
    <source>
        <dbReference type="Proteomes" id="UP000076078"/>
    </source>
</evidence>
<proteinExistence type="predicted"/>
<dbReference type="Proteomes" id="UP000076078">
    <property type="component" value="Unassembled WGS sequence"/>
</dbReference>
<dbReference type="EMBL" id="LODT01000021">
    <property type="protein sequence ID" value="KYQ96779.1"/>
    <property type="molecule type" value="Genomic_DNA"/>
</dbReference>
<name>A0A151ZS83_TIELA</name>
<feature type="region of interest" description="Disordered" evidence="1">
    <location>
        <begin position="273"/>
        <end position="294"/>
    </location>
</feature>
<evidence type="ECO:0000256" key="1">
    <source>
        <dbReference type="SAM" id="MobiDB-lite"/>
    </source>
</evidence>
<dbReference type="OrthoDB" id="10552366at2759"/>
<reference evidence="2 3" key="1">
    <citation type="submission" date="2015-12" db="EMBL/GenBank/DDBJ databases">
        <title>Dictyostelia acquired genes for synthesis and detection of signals that induce cell-type specialization by lateral gene transfer from prokaryotes.</title>
        <authorList>
            <person name="Gloeckner G."/>
            <person name="Schaap P."/>
        </authorList>
    </citation>
    <scope>NUCLEOTIDE SEQUENCE [LARGE SCALE GENOMIC DNA]</scope>
    <source>
        <strain evidence="2 3">TK</strain>
    </source>
</reference>
<keyword evidence="3" id="KW-1185">Reference proteome</keyword>
<protein>
    <submittedName>
        <fullName evidence="2">Uncharacterized protein</fullName>
    </submittedName>
</protein>
<dbReference type="InParanoid" id="A0A151ZS83"/>
<sequence>MLISKCLQRQIFQNIQKQHINSILNLGCNVLVNGNTFKNSILQDSRIGVSMLMDTKRYYSNKHKKSQQQATQEQINAAAKIDPRFNNYNQKFQNDLVNVKLRKEQIIEEIEKGIKNETLQKEKPDSANPFNLLFIKRGGLASLLYYPSKLQSLFKSYKPLEKSKLTQIMKDNFFQLYSALENNDIDTLSKLKFDESHFIFETCRDLFHTFRTHSIKYQFKYDSVEPVIAKFVVNLPYFDALVFYYIDAEVTLPDGTKKKEKYVSTILWRGQFPESNEPSKSTEQNEKEQLPQSNKQKVDFVKNITWRVGELFISNELSYIHDLRVYNRYVEYQKSNKNDK</sequence>
<organism evidence="2 3">
    <name type="scientific">Tieghemostelium lacteum</name>
    <name type="common">Slime mold</name>
    <name type="synonym">Dictyostelium lacteum</name>
    <dbReference type="NCBI Taxonomy" id="361077"/>
    <lineage>
        <taxon>Eukaryota</taxon>
        <taxon>Amoebozoa</taxon>
        <taxon>Evosea</taxon>
        <taxon>Eumycetozoa</taxon>
        <taxon>Dictyostelia</taxon>
        <taxon>Dictyosteliales</taxon>
        <taxon>Raperosteliaceae</taxon>
        <taxon>Tieghemostelium</taxon>
    </lineage>
</organism>